<dbReference type="PANTHER" id="PTHR43096">
    <property type="entry name" value="DNAJ HOMOLOG 1, MITOCHONDRIAL-RELATED"/>
    <property type="match status" value="1"/>
</dbReference>
<dbReference type="Pfam" id="PF00226">
    <property type="entry name" value="DnaJ"/>
    <property type="match status" value="1"/>
</dbReference>
<dbReference type="InterPro" id="IPR036869">
    <property type="entry name" value="J_dom_sf"/>
</dbReference>
<keyword evidence="2" id="KW-0812">Transmembrane</keyword>
<dbReference type="CDD" id="cd06257">
    <property type="entry name" value="DnaJ"/>
    <property type="match status" value="1"/>
</dbReference>
<evidence type="ECO:0000256" key="2">
    <source>
        <dbReference type="SAM" id="Phobius"/>
    </source>
</evidence>
<dbReference type="GO" id="GO:0051082">
    <property type="term" value="F:unfolded protein binding"/>
    <property type="evidence" value="ECO:0007669"/>
    <property type="project" value="TreeGrafter"/>
</dbReference>
<dbReference type="SUPFAM" id="SSF46565">
    <property type="entry name" value="Chaperone J-domain"/>
    <property type="match status" value="1"/>
</dbReference>
<name>A0A484I652_9ARCH</name>
<keyword evidence="2" id="KW-1133">Transmembrane helix</keyword>
<dbReference type="PANTHER" id="PTHR43096:SF52">
    <property type="entry name" value="DNAJ HOMOLOG 1, MITOCHONDRIAL-RELATED"/>
    <property type="match status" value="1"/>
</dbReference>
<dbReference type="Gene3D" id="1.10.287.110">
    <property type="entry name" value="DnaJ domain"/>
    <property type="match status" value="1"/>
</dbReference>
<sequence length="127" mass="14604">MVSLDHYQVLGVPNDASTREITSAYRKLALKYHPDRNKSPHANEMMLRINTAYGILSDPLKREQYDYSIRVLKVVGREDSPKSTREKKGLMRLLSFVVKTGIIVVLFLYKASKAIVRLIIDRIDNLK</sequence>
<feature type="transmembrane region" description="Helical" evidence="2">
    <location>
        <begin position="90"/>
        <end position="109"/>
    </location>
</feature>
<dbReference type="AlphaFoldDB" id="A0A484I652"/>
<evidence type="ECO:0000313" key="4">
    <source>
        <dbReference type="EMBL" id="VFJ12668.1"/>
    </source>
</evidence>
<dbReference type="KEGG" id="nfn:NFRAN_0347"/>
<protein>
    <submittedName>
        <fullName evidence="4">Chaperone protein DnaJ</fullName>
    </submittedName>
</protein>
<keyword evidence="2" id="KW-0472">Membrane</keyword>
<organism evidence="4 5">
    <name type="scientific">Candidatus Nitrosocosmicus franklandianus</name>
    <dbReference type="NCBI Taxonomy" id="1798806"/>
    <lineage>
        <taxon>Archaea</taxon>
        <taxon>Nitrososphaerota</taxon>
        <taxon>Nitrososphaeria</taxon>
        <taxon>Nitrososphaerales</taxon>
        <taxon>Nitrososphaeraceae</taxon>
        <taxon>Candidatus Nitrosocosmicus</taxon>
    </lineage>
</organism>
<gene>
    <name evidence="4" type="primary">dnaJ</name>
    <name evidence="4" type="ORF">NFRAN_0347</name>
</gene>
<dbReference type="PRINTS" id="PR00625">
    <property type="entry name" value="JDOMAIN"/>
</dbReference>
<evidence type="ECO:0000313" key="5">
    <source>
        <dbReference type="Proteomes" id="UP000294299"/>
    </source>
</evidence>
<dbReference type="RefSeq" id="WP_197731083.1">
    <property type="nucleotide sequence ID" value="NZ_LR216287.1"/>
</dbReference>
<keyword evidence="5" id="KW-1185">Reference proteome</keyword>
<dbReference type="EMBL" id="LR216287">
    <property type="protein sequence ID" value="VFJ12668.1"/>
    <property type="molecule type" value="Genomic_DNA"/>
</dbReference>
<dbReference type="GO" id="GO:0042026">
    <property type="term" value="P:protein refolding"/>
    <property type="evidence" value="ECO:0007669"/>
    <property type="project" value="TreeGrafter"/>
</dbReference>
<dbReference type="GO" id="GO:0005737">
    <property type="term" value="C:cytoplasm"/>
    <property type="evidence" value="ECO:0007669"/>
    <property type="project" value="TreeGrafter"/>
</dbReference>
<dbReference type="OrthoDB" id="11397at2157"/>
<reference evidence="4 5" key="1">
    <citation type="submission" date="2019-02" db="EMBL/GenBank/DDBJ databases">
        <authorList>
            <person name="Lehtovirta-Morley E L."/>
        </authorList>
    </citation>
    <scope>NUCLEOTIDE SEQUENCE [LARGE SCALE GENOMIC DNA]</scope>
    <source>
        <strain evidence="4">NFRAN1</strain>
    </source>
</reference>
<keyword evidence="1" id="KW-0143">Chaperone</keyword>
<dbReference type="PROSITE" id="PS50076">
    <property type="entry name" value="DNAJ_2"/>
    <property type="match status" value="1"/>
</dbReference>
<proteinExistence type="predicted"/>
<evidence type="ECO:0000259" key="3">
    <source>
        <dbReference type="PROSITE" id="PS50076"/>
    </source>
</evidence>
<dbReference type="GeneID" id="39419898"/>
<accession>A0A484I652</accession>
<feature type="domain" description="J" evidence="3">
    <location>
        <begin position="5"/>
        <end position="69"/>
    </location>
</feature>
<dbReference type="Proteomes" id="UP000294299">
    <property type="component" value="Chromosome NFRAN"/>
</dbReference>
<dbReference type="SMART" id="SM00271">
    <property type="entry name" value="DnaJ"/>
    <property type="match status" value="1"/>
</dbReference>
<evidence type="ECO:0000256" key="1">
    <source>
        <dbReference type="ARBA" id="ARBA00023186"/>
    </source>
</evidence>
<dbReference type="InterPro" id="IPR001623">
    <property type="entry name" value="DnaJ_domain"/>
</dbReference>